<evidence type="ECO:0000256" key="2">
    <source>
        <dbReference type="ARBA" id="ARBA00008483"/>
    </source>
</evidence>
<name>A0AAP4EZ96_9FIRM</name>
<comment type="subcellular location">
    <subcellularLocation>
        <location evidence="1">Cell membrane</location>
        <topology evidence="1">Multi-pass membrane protein</topology>
    </subcellularLocation>
    <subcellularLocation>
        <location evidence="8">Membrane</location>
        <topology evidence="8">Multi-pass membrane protein</topology>
    </subcellularLocation>
</comment>
<dbReference type="GO" id="GO:0005886">
    <property type="term" value="C:plasma membrane"/>
    <property type="evidence" value="ECO:0007669"/>
    <property type="project" value="UniProtKB-SubCell"/>
</dbReference>
<dbReference type="RefSeq" id="WP_283231258.1">
    <property type="nucleotide sequence ID" value="NZ_JASGBQ010000019.1"/>
</dbReference>
<dbReference type="AlphaFoldDB" id="A0AAP4EZ96"/>
<evidence type="ECO:0000256" key="6">
    <source>
        <dbReference type="ARBA" id="ARBA00023002"/>
    </source>
</evidence>
<keyword evidence="13" id="KW-1185">Reference proteome</keyword>
<feature type="transmembrane region" description="Helical" evidence="9">
    <location>
        <begin position="163"/>
        <end position="187"/>
    </location>
</feature>
<keyword evidence="5 9" id="KW-1133">Transmembrane helix</keyword>
<keyword evidence="3" id="KW-1003">Cell membrane</keyword>
<reference evidence="12 13" key="1">
    <citation type="submission" date="2023-05" db="EMBL/GenBank/DDBJ databases">
        <title>[ruminococcus] sp. nov., isolated from a pig farm feces dump.</title>
        <authorList>
            <person name="Chang Y.-H."/>
        </authorList>
    </citation>
    <scope>NUCLEOTIDE SEQUENCE [LARGE SCALE GENOMIC DNA]</scope>
    <source>
        <strain evidence="12 13">YH-rum2234</strain>
    </source>
</reference>
<evidence type="ECO:0000313" key="12">
    <source>
        <dbReference type="EMBL" id="MDI9242816.1"/>
    </source>
</evidence>
<dbReference type="Pfam" id="PF00662">
    <property type="entry name" value="Proton_antipo_N"/>
    <property type="match status" value="1"/>
</dbReference>
<dbReference type="PANTHER" id="PTHR42682">
    <property type="entry name" value="HYDROGENASE-4 COMPONENT F"/>
    <property type="match status" value="1"/>
</dbReference>
<feature type="transmembrane region" description="Helical" evidence="9">
    <location>
        <begin position="81"/>
        <end position="101"/>
    </location>
</feature>
<feature type="transmembrane region" description="Helical" evidence="9">
    <location>
        <begin position="415"/>
        <end position="441"/>
    </location>
</feature>
<dbReference type="GO" id="GO:0042773">
    <property type="term" value="P:ATP synthesis coupled electron transport"/>
    <property type="evidence" value="ECO:0007669"/>
    <property type="project" value="InterPro"/>
</dbReference>
<dbReference type="PANTHER" id="PTHR42682:SF4">
    <property type="entry name" value="NADH-UBIQUINONE_PLASTOQUINONE"/>
    <property type="match status" value="1"/>
</dbReference>
<evidence type="ECO:0000256" key="9">
    <source>
        <dbReference type="SAM" id="Phobius"/>
    </source>
</evidence>
<dbReference type="InterPro" id="IPR003918">
    <property type="entry name" value="NADH_UbQ_OxRdtase"/>
</dbReference>
<dbReference type="InterPro" id="IPR001750">
    <property type="entry name" value="ND/Mrp_TM"/>
</dbReference>
<dbReference type="EMBL" id="JASGBQ010000019">
    <property type="protein sequence ID" value="MDI9242816.1"/>
    <property type="molecule type" value="Genomic_DNA"/>
</dbReference>
<evidence type="ECO:0000256" key="7">
    <source>
        <dbReference type="ARBA" id="ARBA00023136"/>
    </source>
</evidence>
<dbReference type="Pfam" id="PF00361">
    <property type="entry name" value="Proton_antipo_M"/>
    <property type="match status" value="1"/>
</dbReference>
<feature type="transmembrane region" description="Helical" evidence="9">
    <location>
        <begin position="207"/>
        <end position="232"/>
    </location>
</feature>
<feature type="transmembrane region" description="Helical" evidence="9">
    <location>
        <begin position="244"/>
        <end position="267"/>
    </location>
</feature>
<dbReference type="Proteomes" id="UP001300383">
    <property type="component" value="Unassembled WGS sequence"/>
</dbReference>
<dbReference type="InterPro" id="IPR001516">
    <property type="entry name" value="Proton_antipo_N"/>
</dbReference>
<evidence type="ECO:0000256" key="3">
    <source>
        <dbReference type="ARBA" id="ARBA00022475"/>
    </source>
</evidence>
<feature type="transmembrane region" description="Helical" evidence="9">
    <location>
        <begin position="7"/>
        <end position="27"/>
    </location>
</feature>
<evidence type="ECO:0000256" key="4">
    <source>
        <dbReference type="ARBA" id="ARBA00022692"/>
    </source>
</evidence>
<evidence type="ECO:0000259" key="11">
    <source>
        <dbReference type="Pfam" id="PF00662"/>
    </source>
</evidence>
<comment type="caution">
    <text evidence="12">The sequence shown here is derived from an EMBL/GenBank/DDBJ whole genome shotgun (WGS) entry which is preliminary data.</text>
</comment>
<dbReference type="GO" id="GO:0016491">
    <property type="term" value="F:oxidoreductase activity"/>
    <property type="evidence" value="ECO:0007669"/>
    <property type="project" value="UniProtKB-KW"/>
</dbReference>
<sequence>MEQDYLLLLPVFFPITAGLFTAIFFRAKDRRKAMTVLVSVSLVLELLLTLLCLMRPDGFLSLWRLTDTLEVAFAVDSMSRIFSGLAAAVWLLVGIFAFSYMKEEDHQGLFFGFYLMVEGSLAAQCFAANLVTYYVSFELMTLTSLPLVLQERTKEAIMAGLKYLFYSVAGAFMALFGIFFLAGFGGIGTFAPGGILDGTKVVGHEGLLLASSFLMILGFGTKAGMFPLHGWLPTAHPEAPAPASAVLSGVITKMGVLAIIRTVYYVVGPDYLKGSWVQTVWMTLALITVFMGSMLAYCEKVMKKRLAYSTVSQVSYILFGLSLFNKTAFIGAIAHVIFHSLVKNTLFLGAGAIIHQTGKRLMTELRGIGKEMPVVIWCFTLVSITLVGIPPTSGFVSKWYLATGALASGTGVFSWLGPVVLLISALLTAGYLLPVTIHGFFPGADFDYSSLKKREPSPLMTVPMLLMTAGAVLLGLFPGVVLGAASRTALLLF</sequence>
<dbReference type="InterPro" id="IPR052175">
    <property type="entry name" value="ComplexI-like_HydComp"/>
</dbReference>
<evidence type="ECO:0000313" key="13">
    <source>
        <dbReference type="Proteomes" id="UP001300383"/>
    </source>
</evidence>
<evidence type="ECO:0000256" key="1">
    <source>
        <dbReference type="ARBA" id="ARBA00004651"/>
    </source>
</evidence>
<feature type="transmembrane region" description="Helical" evidence="9">
    <location>
        <begin position="121"/>
        <end position="142"/>
    </location>
</feature>
<evidence type="ECO:0000256" key="5">
    <source>
        <dbReference type="ARBA" id="ARBA00022989"/>
    </source>
</evidence>
<protein>
    <submittedName>
        <fullName evidence="12">Proton-conducting transporter membrane subunit</fullName>
    </submittedName>
</protein>
<dbReference type="PRINTS" id="PR01437">
    <property type="entry name" value="NUOXDRDTASE4"/>
</dbReference>
<keyword evidence="4 8" id="KW-0812">Transmembrane</keyword>
<feature type="transmembrane region" description="Helical" evidence="9">
    <location>
        <begin position="33"/>
        <end position="54"/>
    </location>
</feature>
<keyword evidence="6" id="KW-0560">Oxidoreductase</keyword>
<accession>A0AAP4EZ96</accession>
<feature type="transmembrane region" description="Helical" evidence="9">
    <location>
        <begin position="279"/>
        <end position="298"/>
    </location>
</feature>
<evidence type="ECO:0000256" key="8">
    <source>
        <dbReference type="RuleBase" id="RU000320"/>
    </source>
</evidence>
<feature type="domain" description="NADH:quinone oxidoreductase/Mrp antiporter transmembrane" evidence="10">
    <location>
        <begin position="127"/>
        <end position="418"/>
    </location>
</feature>
<keyword evidence="7 9" id="KW-0472">Membrane</keyword>
<dbReference type="GO" id="GO:0008137">
    <property type="term" value="F:NADH dehydrogenase (ubiquinone) activity"/>
    <property type="evidence" value="ECO:0007669"/>
    <property type="project" value="InterPro"/>
</dbReference>
<gene>
    <name evidence="12" type="ORF">QJ036_10095</name>
</gene>
<feature type="transmembrane region" description="Helical" evidence="9">
    <location>
        <begin position="374"/>
        <end position="395"/>
    </location>
</feature>
<feature type="domain" description="NADH-Ubiquinone oxidoreductase (complex I) chain 5 N-terminal" evidence="11">
    <location>
        <begin position="69"/>
        <end position="111"/>
    </location>
</feature>
<comment type="similarity">
    <text evidence="2">Belongs to the CPA3 antiporters (TC 2.A.63) subunit A family.</text>
</comment>
<feature type="transmembrane region" description="Helical" evidence="9">
    <location>
        <begin position="462"/>
        <end position="485"/>
    </location>
</feature>
<organism evidence="12 13">
    <name type="scientific">Fusibacillus kribbianus</name>
    <dbReference type="NCBI Taxonomy" id="3044208"/>
    <lineage>
        <taxon>Bacteria</taxon>
        <taxon>Bacillati</taxon>
        <taxon>Bacillota</taxon>
        <taxon>Clostridia</taxon>
        <taxon>Lachnospirales</taxon>
        <taxon>Lachnospiraceae</taxon>
        <taxon>Fusibacillus</taxon>
    </lineage>
</organism>
<evidence type="ECO:0000259" key="10">
    <source>
        <dbReference type="Pfam" id="PF00361"/>
    </source>
</evidence>
<proteinExistence type="inferred from homology"/>